<accession>A0AA38P488</accession>
<name>A0AA38P488_9AGAR</name>
<dbReference type="EMBL" id="MU806357">
    <property type="protein sequence ID" value="KAJ3836014.1"/>
    <property type="molecule type" value="Genomic_DNA"/>
</dbReference>
<dbReference type="AlphaFoldDB" id="A0AA38P488"/>
<evidence type="ECO:0000313" key="1">
    <source>
        <dbReference type="EMBL" id="KAJ3836014.1"/>
    </source>
</evidence>
<protein>
    <submittedName>
        <fullName evidence="1">Uncharacterized protein</fullName>
    </submittedName>
</protein>
<reference evidence="1" key="1">
    <citation type="submission" date="2022-08" db="EMBL/GenBank/DDBJ databases">
        <authorList>
            <consortium name="DOE Joint Genome Institute"/>
            <person name="Min B."/>
            <person name="Riley R."/>
            <person name="Sierra-Patev S."/>
            <person name="Naranjo-Ortiz M."/>
            <person name="Looney B."/>
            <person name="Konkel Z."/>
            <person name="Slot J.C."/>
            <person name="Sakamoto Y."/>
            <person name="Steenwyk J.L."/>
            <person name="Rokas A."/>
            <person name="Carro J."/>
            <person name="Camarero S."/>
            <person name="Ferreira P."/>
            <person name="Molpeceres G."/>
            <person name="Ruiz-Duenas F.J."/>
            <person name="Serrano A."/>
            <person name="Henrissat B."/>
            <person name="Drula E."/>
            <person name="Hughes K.W."/>
            <person name="Mata J.L."/>
            <person name="Ishikawa N.K."/>
            <person name="Vargas-Isla R."/>
            <person name="Ushijima S."/>
            <person name="Smith C.A."/>
            <person name="Ahrendt S."/>
            <person name="Andreopoulos W."/>
            <person name="He G."/>
            <person name="Labutti K."/>
            <person name="Lipzen A."/>
            <person name="Ng V."/>
            <person name="Sandor L."/>
            <person name="Barry K."/>
            <person name="Martinez A.T."/>
            <person name="Xiao Y."/>
            <person name="Gibbons J.G."/>
            <person name="Terashima K."/>
            <person name="Hibbett D.S."/>
            <person name="Grigoriev I.V."/>
        </authorList>
    </citation>
    <scope>NUCLEOTIDE SEQUENCE</scope>
    <source>
        <strain evidence="1">TFB9207</strain>
    </source>
</reference>
<feature type="non-terminal residue" evidence="1">
    <location>
        <position position="465"/>
    </location>
</feature>
<gene>
    <name evidence="1" type="ORF">F5878DRAFT_626383</name>
</gene>
<proteinExistence type="predicted"/>
<keyword evidence="2" id="KW-1185">Reference proteome</keyword>
<evidence type="ECO:0000313" key="2">
    <source>
        <dbReference type="Proteomes" id="UP001163846"/>
    </source>
</evidence>
<comment type="caution">
    <text evidence="1">The sequence shown here is derived from an EMBL/GenBank/DDBJ whole genome shotgun (WGS) entry which is preliminary data.</text>
</comment>
<organism evidence="1 2">
    <name type="scientific">Lentinula raphanica</name>
    <dbReference type="NCBI Taxonomy" id="153919"/>
    <lineage>
        <taxon>Eukaryota</taxon>
        <taxon>Fungi</taxon>
        <taxon>Dikarya</taxon>
        <taxon>Basidiomycota</taxon>
        <taxon>Agaricomycotina</taxon>
        <taxon>Agaricomycetes</taxon>
        <taxon>Agaricomycetidae</taxon>
        <taxon>Agaricales</taxon>
        <taxon>Marasmiineae</taxon>
        <taxon>Omphalotaceae</taxon>
        <taxon>Lentinula</taxon>
    </lineage>
</organism>
<sequence>IVQSLAYNPNIIEREFLDPPRKYCAPALLPLSVTSHQFRRICLPFLFAYVKLKRDGDLRKLQSHSLDNVAFSACIKTLDIHALSIEADYELLPRLLPHLHNLSCLFILETPISITLLHAIRCHPSATVVISSFKDLPQGMDHSDLGKVIVKRLPIYRDDRYRNECFNHLLDCGMKVKRAVVNHPRLLNESFSNSRFSGLIELELKMGWSAVDLSWFDNFSCAHPHLRKISFTNFERTVFQKQNTFMFIVPFLKALAQEDLTAATYIKGFAVTRDTSTTNVSCHWRVTSLFLTVLGSFKRVLSLASSSFPETSVLTIDRAPCTVDELITSLRRFPCLKIVSLLRTFERIDFGSDKPWQDPSIVEVYDGPKIGPVATEFAMNWCTSRIAKAVPSIEAFYIREDGCDGPNHTGTRWHINGWIFVHDMHKEAPSNTPIALYITPLTKRPGWRPGSKLMTPKYFGTTFFV</sequence>
<dbReference type="Proteomes" id="UP001163846">
    <property type="component" value="Unassembled WGS sequence"/>
</dbReference>